<dbReference type="KEGG" id="ecan:CWI88_06300"/>
<evidence type="ECO:0000313" key="1">
    <source>
        <dbReference type="EMBL" id="TKK20385.1"/>
    </source>
</evidence>
<accession>A0AB38P5C2</accession>
<sequence>MLKTRKKAPFRVLFCGLLQSFTPPGIDSPRLVWYLNQQLF</sequence>
<dbReference type="AlphaFoldDB" id="A0AB38P5C2"/>
<name>A0AB38P5C2_9ENTR</name>
<dbReference type="EMBL" id="QGAL01000002">
    <property type="protein sequence ID" value="TKK20385.1"/>
    <property type="molecule type" value="Genomic_DNA"/>
</dbReference>
<dbReference type="Proteomes" id="UP000306327">
    <property type="component" value="Unassembled WGS sequence"/>
</dbReference>
<gene>
    <name evidence="1" type="ORF">EcCFBP13530_07480</name>
</gene>
<reference evidence="1 2" key="1">
    <citation type="journal article" date="2019" name="Sci. Rep.">
        <title>Differences in resource use lead to coexistence of seed-transmitted microbial populations.</title>
        <authorList>
            <person name="Torres-Cortes G."/>
            <person name="Garcia B.J."/>
            <person name="Compant S."/>
            <person name="Rezki S."/>
            <person name="Jones P."/>
            <person name="Preveaux A."/>
            <person name="Briand M."/>
            <person name="Roulet A."/>
            <person name="Bouchez O."/>
            <person name="Jacobson D."/>
            <person name="Barret M."/>
        </authorList>
    </citation>
    <scope>NUCLEOTIDE SEQUENCE [LARGE SCALE GENOMIC DNA]</scope>
    <source>
        <strain evidence="1 2">CFBP13530</strain>
    </source>
</reference>
<comment type="caution">
    <text evidence="1">The sequence shown here is derived from an EMBL/GenBank/DDBJ whole genome shotgun (WGS) entry which is preliminary data.</text>
</comment>
<evidence type="ECO:0000313" key="2">
    <source>
        <dbReference type="Proteomes" id="UP000306327"/>
    </source>
</evidence>
<protein>
    <submittedName>
        <fullName evidence="1">Transcriptional regulator</fullName>
    </submittedName>
</protein>
<proteinExistence type="predicted"/>
<organism evidence="1 2">
    <name type="scientific">Enterobacter cancerogenus</name>
    <dbReference type="NCBI Taxonomy" id="69218"/>
    <lineage>
        <taxon>Bacteria</taxon>
        <taxon>Pseudomonadati</taxon>
        <taxon>Pseudomonadota</taxon>
        <taxon>Gammaproteobacteria</taxon>
        <taxon>Enterobacterales</taxon>
        <taxon>Enterobacteriaceae</taxon>
        <taxon>Enterobacter</taxon>
        <taxon>Enterobacter cloacae complex</taxon>
    </lineage>
</organism>